<comment type="caution">
    <text evidence="1">The sequence shown here is derived from an EMBL/GenBank/DDBJ whole genome shotgun (WGS) entry which is preliminary data.</text>
</comment>
<sequence length="99" mass="11174">MAKTSSQRRMKVFQDTPQVIPLTARHDPEAEAARIRLQLGAYPQEADLQEDVRAALQDEDAKNAPRPGQPSLVEEFEQRIKQEPTEDGPSREFVPLPPL</sequence>
<dbReference type="EMBL" id="PDWZ02000005">
    <property type="protein sequence ID" value="KAB2105870.1"/>
    <property type="molecule type" value="Genomic_DNA"/>
</dbReference>
<name>A0ACB6FNA5_9PLEO</name>
<accession>A0ACB6FNA5</accession>
<evidence type="ECO:0000313" key="1">
    <source>
        <dbReference type="EMBL" id="KAB2105870.1"/>
    </source>
</evidence>
<gene>
    <name evidence="1" type="ORF">AG0111_0g5586</name>
</gene>
<dbReference type="Proteomes" id="UP000293547">
    <property type="component" value="Unassembled WGS sequence"/>
</dbReference>
<evidence type="ECO:0000313" key="2">
    <source>
        <dbReference type="Proteomes" id="UP000293547"/>
    </source>
</evidence>
<keyword evidence="2" id="KW-1185">Reference proteome</keyword>
<organism evidence="1 2">
    <name type="scientific">Alternaria gaisen</name>
    <dbReference type="NCBI Taxonomy" id="167740"/>
    <lineage>
        <taxon>Eukaryota</taxon>
        <taxon>Fungi</taxon>
        <taxon>Dikarya</taxon>
        <taxon>Ascomycota</taxon>
        <taxon>Pezizomycotina</taxon>
        <taxon>Dothideomycetes</taxon>
        <taxon>Pleosporomycetidae</taxon>
        <taxon>Pleosporales</taxon>
        <taxon>Pleosporineae</taxon>
        <taxon>Pleosporaceae</taxon>
        <taxon>Alternaria</taxon>
        <taxon>Alternaria sect. Alternaria</taxon>
    </lineage>
</organism>
<proteinExistence type="predicted"/>
<reference evidence="1 2" key="1">
    <citation type="journal article" date="2019" name="bioRxiv">
        <title>Genomics, evolutionary history and diagnostics of the Alternaria alternata species group including apple and Asian pear pathotypes.</title>
        <authorList>
            <person name="Armitage A.D."/>
            <person name="Cockerton H.M."/>
            <person name="Sreenivasaprasad S."/>
            <person name="Woodhall J.W."/>
            <person name="Lane C.R."/>
            <person name="Harrison R.J."/>
            <person name="Clarkson J.P."/>
        </authorList>
    </citation>
    <scope>NUCLEOTIDE SEQUENCE [LARGE SCALE GENOMIC DNA]</scope>
    <source>
        <strain evidence="1 2">FERA 650</strain>
    </source>
</reference>
<protein>
    <submittedName>
        <fullName evidence="1">Uncharacterized protein</fullName>
    </submittedName>
</protein>